<accession>A0ABR8WXD8</accession>
<evidence type="ECO:0000313" key="2">
    <source>
        <dbReference type="Proteomes" id="UP000651517"/>
    </source>
</evidence>
<keyword evidence="2" id="KW-1185">Reference proteome</keyword>
<dbReference type="Proteomes" id="UP000651517">
    <property type="component" value="Unassembled WGS sequence"/>
</dbReference>
<dbReference type="EMBL" id="JACSPY010000016">
    <property type="protein sequence ID" value="MBD8021607.1"/>
    <property type="molecule type" value="Genomic_DNA"/>
</dbReference>
<protein>
    <submittedName>
        <fullName evidence="1">Uncharacterized protein</fullName>
    </submittedName>
</protein>
<name>A0ABR8WXD8_9MICO</name>
<gene>
    <name evidence="1" type="ORF">H9634_12535</name>
</gene>
<organism evidence="1 2">
    <name type="scientific">Brevibacterium gallinarum</name>
    <dbReference type="NCBI Taxonomy" id="2762220"/>
    <lineage>
        <taxon>Bacteria</taxon>
        <taxon>Bacillati</taxon>
        <taxon>Actinomycetota</taxon>
        <taxon>Actinomycetes</taxon>
        <taxon>Micrococcales</taxon>
        <taxon>Brevibacteriaceae</taxon>
        <taxon>Brevibacterium</taxon>
    </lineage>
</organism>
<evidence type="ECO:0000313" key="1">
    <source>
        <dbReference type="EMBL" id="MBD8021607.1"/>
    </source>
</evidence>
<proteinExistence type="predicted"/>
<comment type="caution">
    <text evidence="1">The sequence shown here is derived from an EMBL/GenBank/DDBJ whole genome shotgun (WGS) entry which is preliminary data.</text>
</comment>
<reference evidence="1 2" key="1">
    <citation type="submission" date="2020-08" db="EMBL/GenBank/DDBJ databases">
        <title>A Genomic Blueprint of the Chicken Gut Microbiome.</title>
        <authorList>
            <person name="Gilroy R."/>
            <person name="Ravi A."/>
            <person name="Getino M."/>
            <person name="Pursley I."/>
            <person name="Horton D.L."/>
            <person name="Alikhan N.-F."/>
            <person name="Baker D."/>
            <person name="Gharbi K."/>
            <person name="Hall N."/>
            <person name="Watson M."/>
            <person name="Adriaenssens E.M."/>
            <person name="Foster-Nyarko E."/>
            <person name="Jarju S."/>
            <person name="Secka A."/>
            <person name="Antonio M."/>
            <person name="Oren A."/>
            <person name="Chaudhuri R."/>
            <person name="La Ragione R.M."/>
            <person name="Hildebrand F."/>
            <person name="Pallen M.J."/>
        </authorList>
    </citation>
    <scope>NUCLEOTIDE SEQUENCE [LARGE SCALE GENOMIC DNA]</scope>
    <source>
        <strain evidence="1 2">Re57</strain>
    </source>
</reference>
<sequence length="122" mass="13083">MTWKADPQAALNAARAMRRPAITDFLREHAPSEWRIVPAVAADPLGDIVRQFDGDSGIVMFTRSKDVVDVLVLNAAEHGASAGSAAPLLTGTVGDLIAEFDRLDREFPAQPAAQRLTFDLAA</sequence>
<dbReference type="RefSeq" id="WP_191727052.1">
    <property type="nucleotide sequence ID" value="NZ_JACSPY010000016.1"/>
</dbReference>